<protein>
    <recommendedName>
        <fullName evidence="9">GOST seven transmembrane domain-containing protein</fullName>
    </recommendedName>
</protein>
<dbReference type="OMA" id="DGMSDIQ"/>
<dbReference type="STRING" id="1156394.T0RRY3"/>
<feature type="chain" id="PRO_5004571608" description="GOST seven transmembrane domain-containing protein" evidence="8">
    <location>
        <begin position="23"/>
        <end position="501"/>
    </location>
</feature>
<reference evidence="10 11" key="1">
    <citation type="submission" date="2012-04" db="EMBL/GenBank/DDBJ databases">
        <title>The Genome Sequence of Saprolegnia declina VS20.</title>
        <authorList>
            <consortium name="The Broad Institute Genome Sequencing Platform"/>
            <person name="Russ C."/>
            <person name="Nusbaum C."/>
            <person name="Tyler B."/>
            <person name="van West P."/>
            <person name="Dieguez-Uribeondo J."/>
            <person name="de Bruijn I."/>
            <person name="Tripathy S."/>
            <person name="Jiang R."/>
            <person name="Young S.K."/>
            <person name="Zeng Q."/>
            <person name="Gargeya S."/>
            <person name="Fitzgerald M."/>
            <person name="Haas B."/>
            <person name="Abouelleil A."/>
            <person name="Alvarado L."/>
            <person name="Arachchi H.M."/>
            <person name="Berlin A."/>
            <person name="Chapman S.B."/>
            <person name="Goldberg J."/>
            <person name="Griggs A."/>
            <person name="Gujja S."/>
            <person name="Hansen M."/>
            <person name="Howarth C."/>
            <person name="Imamovic A."/>
            <person name="Larimer J."/>
            <person name="McCowen C."/>
            <person name="Montmayeur A."/>
            <person name="Murphy C."/>
            <person name="Neiman D."/>
            <person name="Pearson M."/>
            <person name="Priest M."/>
            <person name="Roberts A."/>
            <person name="Saif S."/>
            <person name="Shea T."/>
            <person name="Sisk P."/>
            <person name="Sykes S."/>
            <person name="Wortman J."/>
            <person name="Nusbaum C."/>
            <person name="Birren B."/>
        </authorList>
    </citation>
    <scope>NUCLEOTIDE SEQUENCE [LARGE SCALE GENOMIC DNA]</scope>
    <source>
        <strain evidence="10 11">VS20</strain>
    </source>
</reference>
<comment type="subcellular location">
    <subcellularLocation>
        <location evidence="1">Membrane</location>
        <topology evidence="1">Multi-pass membrane protein</topology>
    </subcellularLocation>
</comment>
<keyword evidence="11" id="KW-1185">Reference proteome</keyword>
<evidence type="ECO:0000256" key="4">
    <source>
        <dbReference type="ARBA" id="ARBA00022989"/>
    </source>
</evidence>
<dbReference type="Proteomes" id="UP000030762">
    <property type="component" value="Unassembled WGS sequence"/>
</dbReference>
<proteinExistence type="predicted"/>
<evidence type="ECO:0000256" key="5">
    <source>
        <dbReference type="ARBA" id="ARBA00023136"/>
    </source>
</evidence>
<evidence type="ECO:0000256" key="7">
    <source>
        <dbReference type="SAM" id="Phobius"/>
    </source>
</evidence>
<feature type="transmembrane region" description="Helical" evidence="7">
    <location>
        <begin position="189"/>
        <end position="217"/>
    </location>
</feature>
<feature type="transmembrane region" description="Helical" evidence="7">
    <location>
        <begin position="224"/>
        <end position="246"/>
    </location>
</feature>
<keyword evidence="4 7" id="KW-1133">Transmembrane helix</keyword>
<dbReference type="PANTHER" id="PTHR21229">
    <property type="entry name" value="LUNG SEVEN TRANSMEMBRANE RECEPTOR"/>
    <property type="match status" value="1"/>
</dbReference>
<dbReference type="PANTHER" id="PTHR21229:SF1">
    <property type="entry name" value="GH17801P"/>
    <property type="match status" value="1"/>
</dbReference>
<dbReference type="GO" id="GO:0005794">
    <property type="term" value="C:Golgi apparatus"/>
    <property type="evidence" value="ECO:0007669"/>
    <property type="project" value="TreeGrafter"/>
</dbReference>
<dbReference type="eggNOG" id="KOG2568">
    <property type="taxonomic scope" value="Eukaryota"/>
</dbReference>
<dbReference type="GeneID" id="19948235"/>
<feature type="compositionally biased region" description="Acidic residues" evidence="6">
    <location>
        <begin position="456"/>
        <end position="468"/>
    </location>
</feature>
<feature type="transmembrane region" description="Helical" evidence="7">
    <location>
        <begin position="339"/>
        <end position="361"/>
    </location>
</feature>
<feature type="transmembrane region" description="Helical" evidence="7">
    <location>
        <begin position="420"/>
        <end position="438"/>
    </location>
</feature>
<evidence type="ECO:0000256" key="1">
    <source>
        <dbReference type="ARBA" id="ARBA00004141"/>
    </source>
</evidence>
<keyword evidence="2 7" id="KW-0812">Transmembrane</keyword>
<feature type="transmembrane region" description="Helical" evidence="7">
    <location>
        <begin position="266"/>
        <end position="294"/>
    </location>
</feature>
<sequence>MMAGSLRRLASALLLGAYATCGSIYPVANELIVDASSPADAKVAYFPFQRAEKMFGSNHGPLFAEHGASSVHLNISGVNVSSAMNGWRLVVFHYQADNLNALADAEGNLALFACSQLQSELAMAGMHHFERREFPIVNRSVIASTNYKVNSSGWIDSLVFVCSDQHASQDAVQFTGTLTVRNPYGLLPAVFYGLLPFSGFLSLGYLVLAFFFAILLCIHRKEAIALQVGIFAVLVLGTVSSAIWFVALYEMNEVGQPFSWPLPPLYVAAVACDAGMRTFARMILLVVCLGYGIVKDTLPRLDKVLIVVMSLAYFGTGVADDLIREATADRSRGLRGRSPSIWALLQLACNLVFVLWIYLSLETILKDLRSAKQFAKLQMYEALAYSLGGFVLFFTLLTGVAVSARVGLFEWRTEWEWTQLVAWPVLNFIVSAAMCVIWRPTARSIAFASQLPMEDIEEDDEHDDDDDEHALKDKKDVVANISPRFTVGEDDDDDEVLHSKV</sequence>
<feature type="signal peptide" evidence="8">
    <location>
        <begin position="1"/>
        <end position="22"/>
    </location>
</feature>
<evidence type="ECO:0000256" key="8">
    <source>
        <dbReference type="SAM" id="SignalP"/>
    </source>
</evidence>
<dbReference type="EMBL" id="JH767152">
    <property type="protein sequence ID" value="EQC35283.1"/>
    <property type="molecule type" value="Genomic_DNA"/>
</dbReference>
<gene>
    <name evidence="10" type="ORF">SDRG_07508</name>
</gene>
<keyword evidence="3 8" id="KW-0732">Signal</keyword>
<evidence type="ECO:0000313" key="10">
    <source>
        <dbReference type="EMBL" id="EQC35283.1"/>
    </source>
</evidence>
<dbReference type="InterPro" id="IPR053937">
    <property type="entry name" value="GOST_TM"/>
</dbReference>
<dbReference type="OrthoDB" id="19932at2759"/>
<feature type="transmembrane region" description="Helical" evidence="7">
    <location>
        <begin position="301"/>
        <end position="319"/>
    </location>
</feature>
<evidence type="ECO:0000256" key="2">
    <source>
        <dbReference type="ARBA" id="ARBA00022692"/>
    </source>
</evidence>
<dbReference type="Pfam" id="PF06814">
    <property type="entry name" value="GOST_TM"/>
    <property type="match status" value="1"/>
</dbReference>
<keyword evidence="5 7" id="KW-0472">Membrane</keyword>
<feature type="transmembrane region" description="Helical" evidence="7">
    <location>
        <begin position="382"/>
        <end position="408"/>
    </location>
</feature>
<dbReference type="GO" id="GO:0016020">
    <property type="term" value="C:membrane"/>
    <property type="evidence" value="ECO:0007669"/>
    <property type="project" value="UniProtKB-SubCell"/>
</dbReference>
<dbReference type="RefSeq" id="XP_008611567.1">
    <property type="nucleotide sequence ID" value="XM_008613345.1"/>
</dbReference>
<name>T0RRY3_SAPDV</name>
<dbReference type="AlphaFoldDB" id="T0RRY3"/>
<accession>T0RRY3</accession>
<evidence type="ECO:0000259" key="9">
    <source>
        <dbReference type="Pfam" id="PF06814"/>
    </source>
</evidence>
<dbReference type="InterPro" id="IPR009637">
    <property type="entry name" value="GPR107/GPR108-like"/>
</dbReference>
<feature type="region of interest" description="Disordered" evidence="6">
    <location>
        <begin position="456"/>
        <end position="476"/>
    </location>
</feature>
<dbReference type="VEuPathDB" id="FungiDB:SDRG_07508"/>
<organism evidence="10 11">
    <name type="scientific">Saprolegnia diclina (strain VS20)</name>
    <dbReference type="NCBI Taxonomy" id="1156394"/>
    <lineage>
        <taxon>Eukaryota</taxon>
        <taxon>Sar</taxon>
        <taxon>Stramenopiles</taxon>
        <taxon>Oomycota</taxon>
        <taxon>Saprolegniomycetes</taxon>
        <taxon>Saprolegniales</taxon>
        <taxon>Saprolegniaceae</taxon>
        <taxon>Saprolegnia</taxon>
    </lineage>
</organism>
<dbReference type="InParanoid" id="T0RRY3"/>
<feature type="domain" description="GOST seven transmembrane" evidence="9">
    <location>
        <begin position="194"/>
        <end position="443"/>
    </location>
</feature>
<feature type="region of interest" description="Disordered" evidence="6">
    <location>
        <begin position="482"/>
        <end position="501"/>
    </location>
</feature>
<evidence type="ECO:0000256" key="3">
    <source>
        <dbReference type="ARBA" id="ARBA00022729"/>
    </source>
</evidence>
<evidence type="ECO:0000256" key="6">
    <source>
        <dbReference type="SAM" id="MobiDB-lite"/>
    </source>
</evidence>
<evidence type="ECO:0000313" key="11">
    <source>
        <dbReference type="Proteomes" id="UP000030762"/>
    </source>
</evidence>